<feature type="region of interest" description="Disordered" evidence="1">
    <location>
        <begin position="1"/>
        <end position="33"/>
    </location>
</feature>
<keyword evidence="3" id="KW-1185">Reference proteome</keyword>
<dbReference type="VEuPathDB" id="FungiDB:PYU1_G004972"/>
<dbReference type="InterPro" id="IPR036034">
    <property type="entry name" value="PDZ_sf"/>
</dbReference>
<feature type="compositionally biased region" description="Low complexity" evidence="1">
    <location>
        <begin position="124"/>
        <end position="144"/>
    </location>
</feature>
<accession>K3WJ41</accession>
<dbReference type="OMA" id="EVEVWCK"/>
<reference evidence="3" key="2">
    <citation type="submission" date="2010-04" db="EMBL/GenBank/DDBJ databases">
        <authorList>
            <person name="Buell R."/>
            <person name="Hamilton J."/>
            <person name="Hostetler J."/>
        </authorList>
    </citation>
    <scope>NUCLEOTIDE SEQUENCE [LARGE SCALE GENOMIC DNA]</scope>
    <source>
        <strain evidence="3">DAOM:BR144</strain>
    </source>
</reference>
<feature type="region of interest" description="Disordered" evidence="1">
    <location>
        <begin position="122"/>
        <end position="168"/>
    </location>
</feature>
<organism evidence="2 3">
    <name type="scientific">Globisporangium ultimum (strain ATCC 200006 / CBS 805.95 / DAOM BR144)</name>
    <name type="common">Pythium ultimum</name>
    <dbReference type="NCBI Taxonomy" id="431595"/>
    <lineage>
        <taxon>Eukaryota</taxon>
        <taxon>Sar</taxon>
        <taxon>Stramenopiles</taxon>
        <taxon>Oomycota</taxon>
        <taxon>Peronosporomycetes</taxon>
        <taxon>Pythiales</taxon>
        <taxon>Pythiaceae</taxon>
        <taxon>Globisporangium</taxon>
    </lineage>
</organism>
<dbReference type="SUPFAM" id="SSF50156">
    <property type="entry name" value="PDZ domain-like"/>
    <property type="match status" value="1"/>
</dbReference>
<dbReference type="AlphaFoldDB" id="K3WJ41"/>
<name>K3WJ41_GLOUD</name>
<proteinExistence type="predicted"/>
<feature type="compositionally biased region" description="Polar residues" evidence="1">
    <location>
        <begin position="145"/>
        <end position="167"/>
    </location>
</feature>
<dbReference type="eggNOG" id="ENOG502SE0U">
    <property type="taxonomic scope" value="Eukaryota"/>
</dbReference>
<evidence type="ECO:0008006" key="4">
    <source>
        <dbReference type="Google" id="ProtNLM"/>
    </source>
</evidence>
<evidence type="ECO:0000256" key="1">
    <source>
        <dbReference type="SAM" id="MobiDB-lite"/>
    </source>
</evidence>
<dbReference type="Proteomes" id="UP000019132">
    <property type="component" value="Unassembled WGS sequence"/>
</dbReference>
<sequence length="273" mass="29854">MFRQMSAPVKRVQEQQQQQQQQRMPRPTAVVSSGRRSARIVDYTVMWVSGECGISLRNFSSNKIGAQIAVLQQANGVTTGISNCRLGDQLLSVNDDHVETMGFKDIVEKLKTTRRPITLGFRTTPSVATSPVASSSSSLSRSSSGRFNSARTTNATVSSGSSRQNFFPSEDEAQDNAMQSSVYAVAPLRTSSNGSLKDDIDGCGADERPTDASVRSSTSTLSDEVEVWCKEQEEMHSGIIVLLTETVMRCEKLQQETMDQVSHWMQLANLGSS</sequence>
<dbReference type="EnsemblProtists" id="PYU1_T004983">
    <property type="protein sequence ID" value="PYU1_T004983"/>
    <property type="gene ID" value="PYU1_G004972"/>
</dbReference>
<evidence type="ECO:0000313" key="2">
    <source>
        <dbReference type="EnsemblProtists" id="PYU1_T004983"/>
    </source>
</evidence>
<dbReference type="HOGENOM" id="CLU_042871_0_0_1"/>
<reference evidence="2" key="3">
    <citation type="submission" date="2015-02" db="UniProtKB">
        <authorList>
            <consortium name="EnsemblProtists"/>
        </authorList>
    </citation>
    <scope>IDENTIFICATION</scope>
    <source>
        <strain evidence="2">DAOM BR144</strain>
    </source>
</reference>
<evidence type="ECO:0000313" key="3">
    <source>
        <dbReference type="Proteomes" id="UP000019132"/>
    </source>
</evidence>
<reference evidence="3" key="1">
    <citation type="journal article" date="2010" name="Genome Biol.">
        <title>Genome sequence of the necrotrophic plant pathogen Pythium ultimum reveals original pathogenicity mechanisms and effector repertoire.</title>
        <authorList>
            <person name="Levesque C.A."/>
            <person name="Brouwer H."/>
            <person name="Cano L."/>
            <person name="Hamilton J.P."/>
            <person name="Holt C."/>
            <person name="Huitema E."/>
            <person name="Raffaele S."/>
            <person name="Robideau G.P."/>
            <person name="Thines M."/>
            <person name="Win J."/>
            <person name="Zerillo M.M."/>
            <person name="Beakes G.W."/>
            <person name="Boore J.L."/>
            <person name="Busam D."/>
            <person name="Dumas B."/>
            <person name="Ferriera S."/>
            <person name="Fuerstenberg S.I."/>
            <person name="Gachon C.M."/>
            <person name="Gaulin E."/>
            <person name="Govers F."/>
            <person name="Grenville-Briggs L."/>
            <person name="Horner N."/>
            <person name="Hostetler J."/>
            <person name="Jiang R.H."/>
            <person name="Johnson J."/>
            <person name="Krajaejun T."/>
            <person name="Lin H."/>
            <person name="Meijer H.J."/>
            <person name="Moore B."/>
            <person name="Morris P."/>
            <person name="Phuntmart V."/>
            <person name="Puiu D."/>
            <person name="Shetty J."/>
            <person name="Stajich J.E."/>
            <person name="Tripathy S."/>
            <person name="Wawra S."/>
            <person name="van West P."/>
            <person name="Whitty B.R."/>
            <person name="Coutinho P.M."/>
            <person name="Henrissat B."/>
            <person name="Martin F."/>
            <person name="Thomas P.D."/>
            <person name="Tyler B.M."/>
            <person name="De Vries R.P."/>
            <person name="Kamoun S."/>
            <person name="Yandell M."/>
            <person name="Tisserat N."/>
            <person name="Buell C.R."/>
        </authorList>
    </citation>
    <scope>NUCLEOTIDE SEQUENCE</scope>
    <source>
        <strain evidence="3">DAOM:BR144</strain>
    </source>
</reference>
<protein>
    <recommendedName>
        <fullName evidence="4">PDZ domain-containing protein</fullName>
    </recommendedName>
</protein>
<dbReference type="EMBL" id="GL376564">
    <property type="status" value="NOT_ANNOTATED_CDS"/>
    <property type="molecule type" value="Genomic_DNA"/>
</dbReference>
<dbReference type="InParanoid" id="K3WJ41"/>